<dbReference type="InterPro" id="IPR007110">
    <property type="entry name" value="Ig-like_dom"/>
</dbReference>
<evidence type="ECO:0000256" key="7">
    <source>
        <dbReference type="ARBA" id="ARBA00023180"/>
    </source>
</evidence>
<dbReference type="PANTHER" id="PTHR19433">
    <property type="entry name" value="T-CELL RECEPTOR ALPHA CHAIN V REGION-RELATED"/>
    <property type="match status" value="1"/>
</dbReference>
<dbReference type="InterPro" id="IPR003599">
    <property type="entry name" value="Ig_sub"/>
</dbReference>
<comment type="caution">
    <text evidence="10">The sequence shown here is derived from an EMBL/GenBank/DDBJ whole genome shotgun (WGS) entry which is preliminary data.</text>
</comment>
<feature type="transmembrane region" description="Helical" evidence="8">
    <location>
        <begin position="128"/>
        <end position="148"/>
    </location>
</feature>
<evidence type="ECO:0000256" key="3">
    <source>
        <dbReference type="ARBA" id="ARBA00022729"/>
    </source>
</evidence>
<dbReference type="Gene3D" id="2.60.40.10">
    <property type="entry name" value="Immunoglobulins"/>
    <property type="match status" value="2"/>
</dbReference>
<organism evidence="10 11">
    <name type="scientific">Labeo rohita</name>
    <name type="common">Indian major carp</name>
    <name type="synonym">Cyprinus rohita</name>
    <dbReference type="NCBI Taxonomy" id="84645"/>
    <lineage>
        <taxon>Eukaryota</taxon>
        <taxon>Metazoa</taxon>
        <taxon>Chordata</taxon>
        <taxon>Craniata</taxon>
        <taxon>Vertebrata</taxon>
        <taxon>Euteleostomi</taxon>
        <taxon>Actinopterygii</taxon>
        <taxon>Neopterygii</taxon>
        <taxon>Teleostei</taxon>
        <taxon>Ostariophysi</taxon>
        <taxon>Cypriniformes</taxon>
        <taxon>Cyprinidae</taxon>
        <taxon>Labeoninae</taxon>
        <taxon>Labeonini</taxon>
        <taxon>Labeo</taxon>
    </lineage>
</organism>
<evidence type="ECO:0000313" key="10">
    <source>
        <dbReference type="EMBL" id="KAI2650214.1"/>
    </source>
</evidence>
<gene>
    <name evidence="10" type="ORF">H4Q32_000152</name>
</gene>
<dbReference type="SMART" id="SM00409">
    <property type="entry name" value="IG"/>
    <property type="match status" value="3"/>
</dbReference>
<feature type="transmembrane region" description="Helical" evidence="8">
    <location>
        <begin position="447"/>
        <end position="469"/>
    </location>
</feature>
<dbReference type="Pfam" id="PF07686">
    <property type="entry name" value="V-set"/>
    <property type="match status" value="2"/>
</dbReference>
<reference evidence="10 11" key="1">
    <citation type="submission" date="2022-01" db="EMBL/GenBank/DDBJ databases">
        <title>A high-quality chromosome-level genome assembly of rohu carp, Labeo rohita.</title>
        <authorList>
            <person name="Arick M.A. II"/>
            <person name="Hsu C.-Y."/>
            <person name="Magbanua Z."/>
            <person name="Pechanova O."/>
            <person name="Grover C."/>
            <person name="Miller E."/>
            <person name="Thrash A."/>
            <person name="Ezzel L."/>
            <person name="Alam S."/>
            <person name="Benzie J."/>
            <person name="Hamilton M."/>
            <person name="Karsi A."/>
            <person name="Lawrence M.L."/>
            <person name="Peterson D.G."/>
        </authorList>
    </citation>
    <scope>NUCLEOTIDE SEQUENCE [LARGE SCALE GENOMIC DNA]</scope>
    <source>
        <strain evidence="11">BAU-BD-2019</strain>
        <tissue evidence="10">Blood</tissue>
    </source>
</reference>
<proteinExistence type="predicted"/>
<evidence type="ECO:0000259" key="9">
    <source>
        <dbReference type="PROSITE" id="PS50835"/>
    </source>
</evidence>
<keyword evidence="4" id="KW-0391">Immunity</keyword>
<comment type="subcellular location">
    <subcellularLocation>
        <location evidence="1">Cell membrane</location>
    </subcellularLocation>
</comment>
<evidence type="ECO:0000256" key="4">
    <source>
        <dbReference type="ARBA" id="ARBA00022859"/>
    </source>
</evidence>
<dbReference type="SMART" id="SM00408">
    <property type="entry name" value="IGc2"/>
    <property type="match status" value="2"/>
</dbReference>
<dbReference type="SUPFAM" id="SSF48726">
    <property type="entry name" value="Immunoglobulin"/>
    <property type="match status" value="2"/>
</dbReference>
<accession>A0ABQ8LHS0</accession>
<sequence length="657" mass="74203">MWSQVTESLTNIAVTLGADVNISCDLDIKEIYWYKQKLPDPPVSILRTFDSMYEKAKYENSIFKHKYSVKTNSRLFIRNISTDELGVYYCVKTSEPQKFSNGTKIYITDSVHMNQTETNDAPQQQTPWSFVTITSVLLNVLLIIALIGPDSSDSLFTWLKMAEVLSEKPRSDFLSSLTRCLNDHSIEDSSGSDDEDHTASHLYIYHNQQQTPWRTVTIITSVLLNVLLIIAFIGLVKSYTDVTGISKNDTAAQNSNNLLCIQVTRLKMAEVLSDKPSSDFISSLCLNDHSIEDIQHLTEPCFFRFNGLLNVFFSLIDLLMWSQVTESLTNIAVTLGADVIISCDLDIKDIYWYKQKLPDPPVLMLRTYSSRSEGAKYENSTFEDKYSVKTNSRLFIRNISTDELGVYYCVKTSEPLKFSSGTKIYITDSVYMNQTESDDASQQQTPWRTVTITSVLLNVLLIIALIVMVKSYIDITGRSKNFTDAKISNNLQVTGLKMAKKVYQRSPALTSSLVCVLEVSDCFHSQLEVNICSCGLKSTNIAVTLGADVNISCDLDIKEIYWYKLKSLNPPVNISTDELGVYYCVKTSEPLKFSNDTKIYISDSVNRIHTESDDAPQHEIPWSNLTIITLVLLNVLLTIALIGLFSFYQKYVQVSLN</sequence>
<dbReference type="InterPro" id="IPR052051">
    <property type="entry name" value="TCR_complex_component"/>
</dbReference>
<protein>
    <submittedName>
        <fullName evidence="10">Ig kappa chain V-III region</fullName>
    </submittedName>
</protein>
<dbReference type="InterPro" id="IPR003598">
    <property type="entry name" value="Ig_sub2"/>
</dbReference>
<keyword evidence="3" id="KW-0732">Signal</keyword>
<keyword evidence="6" id="KW-1015">Disulfide bond</keyword>
<feature type="domain" description="Ig-like" evidence="9">
    <location>
        <begin position="3"/>
        <end position="100"/>
    </location>
</feature>
<dbReference type="PROSITE" id="PS50835">
    <property type="entry name" value="IG_LIKE"/>
    <property type="match status" value="2"/>
</dbReference>
<evidence type="ECO:0000313" key="11">
    <source>
        <dbReference type="Proteomes" id="UP000830375"/>
    </source>
</evidence>
<evidence type="ECO:0000256" key="1">
    <source>
        <dbReference type="ARBA" id="ARBA00004236"/>
    </source>
</evidence>
<keyword evidence="7" id="KW-0325">Glycoprotein</keyword>
<evidence type="ECO:0000256" key="2">
    <source>
        <dbReference type="ARBA" id="ARBA00022475"/>
    </source>
</evidence>
<dbReference type="Proteomes" id="UP000830375">
    <property type="component" value="Unassembled WGS sequence"/>
</dbReference>
<dbReference type="InterPro" id="IPR013106">
    <property type="entry name" value="Ig_V-set"/>
</dbReference>
<feature type="transmembrane region" description="Helical" evidence="8">
    <location>
        <begin position="625"/>
        <end position="648"/>
    </location>
</feature>
<evidence type="ECO:0000256" key="8">
    <source>
        <dbReference type="SAM" id="Phobius"/>
    </source>
</evidence>
<keyword evidence="8" id="KW-0812">Transmembrane</keyword>
<dbReference type="PANTHER" id="PTHR19433:SF111">
    <property type="entry name" value="T CELL RECEPTOR ALPHA VARIABLE 4"/>
    <property type="match status" value="1"/>
</dbReference>
<keyword evidence="2" id="KW-1003">Cell membrane</keyword>
<keyword evidence="11" id="KW-1185">Reference proteome</keyword>
<feature type="transmembrane region" description="Helical" evidence="8">
    <location>
        <begin position="216"/>
        <end position="236"/>
    </location>
</feature>
<dbReference type="EMBL" id="JACTAM010000022">
    <property type="protein sequence ID" value="KAI2650214.1"/>
    <property type="molecule type" value="Genomic_DNA"/>
</dbReference>
<name>A0ABQ8LHS0_LABRO</name>
<evidence type="ECO:0000256" key="5">
    <source>
        <dbReference type="ARBA" id="ARBA00023136"/>
    </source>
</evidence>
<feature type="domain" description="Ig-like" evidence="9">
    <location>
        <begin position="322"/>
        <end position="419"/>
    </location>
</feature>
<dbReference type="InterPro" id="IPR036179">
    <property type="entry name" value="Ig-like_dom_sf"/>
</dbReference>
<keyword evidence="5 8" id="KW-0472">Membrane</keyword>
<keyword evidence="8" id="KW-1133">Transmembrane helix</keyword>
<dbReference type="InterPro" id="IPR013783">
    <property type="entry name" value="Ig-like_fold"/>
</dbReference>
<evidence type="ECO:0000256" key="6">
    <source>
        <dbReference type="ARBA" id="ARBA00023157"/>
    </source>
</evidence>